<protein>
    <submittedName>
        <fullName evidence="2">Uncharacterized protein</fullName>
    </submittedName>
</protein>
<proteinExistence type="predicted"/>
<reference evidence="2" key="1">
    <citation type="submission" date="2020-10" db="EMBL/GenBank/DDBJ databases">
        <authorList>
            <person name="Gilroy R."/>
        </authorList>
    </citation>
    <scope>NUCLEOTIDE SEQUENCE</scope>
    <source>
        <strain evidence="2">10532</strain>
    </source>
</reference>
<evidence type="ECO:0000313" key="3">
    <source>
        <dbReference type="Proteomes" id="UP000823638"/>
    </source>
</evidence>
<keyword evidence="1" id="KW-0472">Membrane</keyword>
<organism evidence="2 3">
    <name type="scientific">Candidatus Gallitreponema excrementavium</name>
    <dbReference type="NCBI Taxonomy" id="2840840"/>
    <lineage>
        <taxon>Bacteria</taxon>
        <taxon>Pseudomonadati</taxon>
        <taxon>Spirochaetota</taxon>
        <taxon>Spirochaetia</taxon>
        <taxon>Spirochaetales</taxon>
        <taxon>Candidatus Gallitreponema</taxon>
    </lineage>
</organism>
<gene>
    <name evidence="2" type="ORF">IAA81_06390</name>
</gene>
<dbReference type="PROSITE" id="PS51257">
    <property type="entry name" value="PROKAR_LIPOPROTEIN"/>
    <property type="match status" value="1"/>
</dbReference>
<accession>A0A9D9HQ00</accession>
<name>A0A9D9HQ00_9SPIR</name>
<reference evidence="2" key="2">
    <citation type="journal article" date="2021" name="PeerJ">
        <title>Extensive microbial diversity within the chicken gut microbiome revealed by metagenomics and culture.</title>
        <authorList>
            <person name="Gilroy R."/>
            <person name="Ravi A."/>
            <person name="Getino M."/>
            <person name="Pursley I."/>
            <person name="Horton D.L."/>
            <person name="Alikhan N.F."/>
            <person name="Baker D."/>
            <person name="Gharbi K."/>
            <person name="Hall N."/>
            <person name="Watson M."/>
            <person name="Adriaenssens E.M."/>
            <person name="Foster-Nyarko E."/>
            <person name="Jarju S."/>
            <person name="Secka A."/>
            <person name="Antonio M."/>
            <person name="Oren A."/>
            <person name="Chaudhuri R.R."/>
            <person name="La Ragione R."/>
            <person name="Hildebrand F."/>
            <person name="Pallen M.J."/>
        </authorList>
    </citation>
    <scope>NUCLEOTIDE SEQUENCE</scope>
    <source>
        <strain evidence="2">10532</strain>
    </source>
</reference>
<keyword evidence="1" id="KW-1133">Transmembrane helix</keyword>
<sequence length="176" mass="19683">MFKEIDYNILLGLCCTIAAVAGCLYVFFKSRKTISVLGNINIICNCSSKKLFLLAWILALFLCARTFWAAGNLFFSGFFGLFGVFVSIFSFKSFIYLKSCGIYDNGIIIEGIMIEKNRIYEFSSDGVGTLTFFLNDGSRKSVFVTNPSAVGDYIEALNSWNITYLDTEKNEKPTGE</sequence>
<dbReference type="AlphaFoldDB" id="A0A9D9HQ00"/>
<feature type="transmembrane region" description="Helical" evidence="1">
    <location>
        <begin position="51"/>
        <end position="68"/>
    </location>
</feature>
<dbReference type="EMBL" id="JADIMM010000079">
    <property type="protein sequence ID" value="MBO8457840.1"/>
    <property type="molecule type" value="Genomic_DNA"/>
</dbReference>
<feature type="transmembrane region" description="Helical" evidence="1">
    <location>
        <begin position="6"/>
        <end position="28"/>
    </location>
</feature>
<dbReference type="Proteomes" id="UP000823638">
    <property type="component" value="Unassembled WGS sequence"/>
</dbReference>
<evidence type="ECO:0000256" key="1">
    <source>
        <dbReference type="SAM" id="Phobius"/>
    </source>
</evidence>
<keyword evidence="1" id="KW-0812">Transmembrane</keyword>
<evidence type="ECO:0000313" key="2">
    <source>
        <dbReference type="EMBL" id="MBO8457840.1"/>
    </source>
</evidence>
<comment type="caution">
    <text evidence="2">The sequence shown here is derived from an EMBL/GenBank/DDBJ whole genome shotgun (WGS) entry which is preliminary data.</text>
</comment>
<feature type="transmembrane region" description="Helical" evidence="1">
    <location>
        <begin position="74"/>
        <end position="97"/>
    </location>
</feature>